<protein>
    <recommendedName>
        <fullName evidence="3">DUF721 domain-containing protein</fullName>
    </recommendedName>
</protein>
<sequence>MSWTRSEEIISLLKKKLGLNEDFFTVRKIWEKEIGISNIEIGGYKSGTIFAQTNSSAASFELTARKKEIIKKLNQYIGSSEIKNIKVKIK</sequence>
<gene>
    <name evidence="1" type="ORF">ATZ36_08665</name>
</gene>
<dbReference type="AlphaFoldDB" id="A0A1E5IGG9"/>
<dbReference type="Proteomes" id="UP000095237">
    <property type="component" value="Unassembled WGS sequence"/>
</dbReference>
<proteinExistence type="predicted"/>
<evidence type="ECO:0000313" key="2">
    <source>
        <dbReference type="Proteomes" id="UP000095237"/>
    </source>
</evidence>
<evidence type="ECO:0000313" key="1">
    <source>
        <dbReference type="EMBL" id="OEG69587.1"/>
    </source>
</evidence>
<dbReference type="EMBL" id="LNVX01000645">
    <property type="protein sequence ID" value="OEG69587.1"/>
    <property type="molecule type" value="Genomic_DNA"/>
</dbReference>
<dbReference type="InterPro" id="IPR016091">
    <property type="entry name" value="SuperAg_toxin_C"/>
</dbReference>
<keyword evidence="2" id="KW-1185">Reference proteome</keyword>
<reference evidence="1 2" key="1">
    <citation type="submission" date="2015-11" db="EMBL/GenBank/DDBJ databases">
        <title>Evidence for parallel genomic evolution in an endosymbiosis of termite gut flagellates.</title>
        <authorList>
            <person name="Zheng H."/>
        </authorList>
    </citation>
    <scope>NUCLEOTIDE SEQUENCE [LARGE SCALE GENOMIC DNA]</scope>
    <source>
        <strain evidence="1 2">CET450</strain>
    </source>
</reference>
<dbReference type="GO" id="GO:0005576">
    <property type="term" value="C:extracellular region"/>
    <property type="evidence" value="ECO:0007669"/>
    <property type="project" value="InterPro"/>
</dbReference>
<evidence type="ECO:0008006" key="3">
    <source>
        <dbReference type="Google" id="ProtNLM"/>
    </source>
</evidence>
<dbReference type="SUPFAM" id="SSF54334">
    <property type="entry name" value="Superantigen toxins, C-terminal domain"/>
    <property type="match status" value="1"/>
</dbReference>
<comment type="caution">
    <text evidence="1">The sequence shown here is derived from an EMBL/GenBank/DDBJ whole genome shotgun (WGS) entry which is preliminary data.</text>
</comment>
<accession>A0A1E5IGG9</accession>
<organism evidence="1 2">
    <name type="scientific">Endomicrobium trichonymphae</name>
    <dbReference type="NCBI Taxonomy" id="1408204"/>
    <lineage>
        <taxon>Bacteria</taxon>
        <taxon>Pseudomonadati</taxon>
        <taxon>Elusimicrobiota</taxon>
        <taxon>Endomicrobiia</taxon>
        <taxon>Endomicrobiales</taxon>
        <taxon>Endomicrobiaceae</taxon>
        <taxon>Candidatus Endomicrobiellum</taxon>
    </lineage>
</organism>
<dbReference type="Pfam" id="PF05258">
    <property type="entry name" value="DciA"/>
    <property type="match status" value="1"/>
</dbReference>
<dbReference type="InterPro" id="IPR007922">
    <property type="entry name" value="DciA-like"/>
</dbReference>
<name>A0A1E5IGG9_ENDTX</name>